<evidence type="ECO:0000313" key="5">
    <source>
        <dbReference type="Proteomes" id="UP001325479"/>
    </source>
</evidence>
<dbReference type="InterPro" id="IPR052155">
    <property type="entry name" value="Biofilm_reg_signaling"/>
</dbReference>
<dbReference type="Pfam" id="PF17152">
    <property type="entry name" value="CHASE8"/>
    <property type="match status" value="1"/>
</dbReference>
<sequence>MTTQPEVRPTDSGWRVQLAGVVTALVIAMIALALYQGLSMERELCDNARLQAAIVAQNAAAPMMFNDRQAAQETLSALRILPYIRSVAILDKDAHVFALYGPEVRVPRTLQPFIAAERDGSAFGLRSVTVSAPITYNSAHFGDVVLVASTGQILSRFASYVTLLVLVCLASVAASGIVMRRLKERMSSAESQLAWLANTDPLTHLPNRRAFYDELGTRLGVPVRQRTPLTLMLVDLDNFKIVNDTLGHGAGDELLGAVARELKAAVGRHDLVSRIGGDEFAILAVDRGSAQRSAALAARVVEHTRRAFRVADVELHVSASVGYSRYPDDAQRLADLVSSADTALYVAKSQGKGQAVAFRPEMTEAAKRRARLERELREALNTDAFYVVYQPKFSCGAGATAGVEALARWHHPLEGEISPAEFIAVAEMSDLIATLGLRVLETACNDIARLNRDTGVALEVSVNVSARQFRHPQFAEHVFSALRASGLDSSLLELELTESMLMTDVDDSVRLLREFQSHGVSVSIDDFGTGYSSLSYLRTLPIDLLKIDRSFVKSLPREGKEIVKAIISMAHSFGLEVVAEGVETWEQFALLRDIGCDLVQGYLTGRPVRLEVLTADIVREKANLPHRAGREFRAVQRGAAKVADGMPPLPEQQSEI</sequence>
<dbReference type="Pfam" id="PF00563">
    <property type="entry name" value="EAL"/>
    <property type="match status" value="1"/>
</dbReference>
<feature type="domain" description="GGDEF" evidence="3">
    <location>
        <begin position="227"/>
        <end position="360"/>
    </location>
</feature>
<dbReference type="Proteomes" id="UP001325479">
    <property type="component" value="Chromosome"/>
</dbReference>
<dbReference type="PROSITE" id="PS50883">
    <property type="entry name" value="EAL"/>
    <property type="match status" value="1"/>
</dbReference>
<dbReference type="CDD" id="cd01949">
    <property type="entry name" value="GGDEF"/>
    <property type="match status" value="1"/>
</dbReference>
<feature type="transmembrane region" description="Helical" evidence="1">
    <location>
        <begin position="157"/>
        <end position="179"/>
    </location>
</feature>
<dbReference type="Gene3D" id="3.30.70.270">
    <property type="match status" value="1"/>
</dbReference>
<keyword evidence="1" id="KW-0812">Transmembrane</keyword>
<dbReference type="InterPro" id="IPR043128">
    <property type="entry name" value="Rev_trsase/Diguanyl_cyclase"/>
</dbReference>
<evidence type="ECO:0000259" key="3">
    <source>
        <dbReference type="PROSITE" id="PS50887"/>
    </source>
</evidence>
<dbReference type="InterPro" id="IPR035919">
    <property type="entry name" value="EAL_sf"/>
</dbReference>
<dbReference type="Gene3D" id="3.20.20.450">
    <property type="entry name" value="EAL domain"/>
    <property type="match status" value="1"/>
</dbReference>
<evidence type="ECO:0000259" key="2">
    <source>
        <dbReference type="PROSITE" id="PS50883"/>
    </source>
</evidence>
<dbReference type="PANTHER" id="PTHR44757:SF2">
    <property type="entry name" value="BIOFILM ARCHITECTURE MAINTENANCE PROTEIN MBAA"/>
    <property type="match status" value="1"/>
</dbReference>
<dbReference type="EMBL" id="CP139965">
    <property type="protein sequence ID" value="WQD78548.1"/>
    <property type="molecule type" value="Genomic_DNA"/>
</dbReference>
<dbReference type="InterPro" id="IPR001633">
    <property type="entry name" value="EAL_dom"/>
</dbReference>
<keyword evidence="1" id="KW-1133">Transmembrane helix</keyword>
<name>A0ABZ0WMG4_9BURK</name>
<dbReference type="InterPro" id="IPR029787">
    <property type="entry name" value="Nucleotide_cyclase"/>
</dbReference>
<protein>
    <submittedName>
        <fullName evidence="4">EAL domain-containing protein</fullName>
    </submittedName>
</protein>
<dbReference type="SMART" id="SM00052">
    <property type="entry name" value="EAL"/>
    <property type="match status" value="1"/>
</dbReference>
<accession>A0ABZ0WMG4</accession>
<dbReference type="SUPFAM" id="SSF55073">
    <property type="entry name" value="Nucleotide cyclase"/>
    <property type="match status" value="1"/>
</dbReference>
<dbReference type="NCBIfam" id="TIGR00254">
    <property type="entry name" value="GGDEF"/>
    <property type="match status" value="1"/>
</dbReference>
<dbReference type="SUPFAM" id="SSF141868">
    <property type="entry name" value="EAL domain-like"/>
    <property type="match status" value="1"/>
</dbReference>
<dbReference type="SMART" id="SM00267">
    <property type="entry name" value="GGDEF"/>
    <property type="match status" value="1"/>
</dbReference>
<dbReference type="InterPro" id="IPR033417">
    <property type="entry name" value="CHASE8"/>
</dbReference>
<dbReference type="InterPro" id="IPR000160">
    <property type="entry name" value="GGDEF_dom"/>
</dbReference>
<evidence type="ECO:0000313" key="4">
    <source>
        <dbReference type="EMBL" id="WQD78548.1"/>
    </source>
</evidence>
<dbReference type="RefSeq" id="WP_114809671.1">
    <property type="nucleotide sequence ID" value="NZ_CP139965.1"/>
</dbReference>
<gene>
    <name evidence="4" type="ORF">U0042_02235</name>
</gene>
<organism evidence="4 5">
    <name type="scientific">Paraburkholderia kururiensis</name>
    <dbReference type="NCBI Taxonomy" id="984307"/>
    <lineage>
        <taxon>Bacteria</taxon>
        <taxon>Pseudomonadati</taxon>
        <taxon>Pseudomonadota</taxon>
        <taxon>Betaproteobacteria</taxon>
        <taxon>Burkholderiales</taxon>
        <taxon>Burkholderiaceae</taxon>
        <taxon>Paraburkholderia</taxon>
    </lineage>
</organism>
<feature type="transmembrane region" description="Helical" evidence="1">
    <location>
        <begin position="16"/>
        <end position="35"/>
    </location>
</feature>
<feature type="domain" description="EAL" evidence="2">
    <location>
        <begin position="369"/>
        <end position="621"/>
    </location>
</feature>
<dbReference type="CDD" id="cd01948">
    <property type="entry name" value="EAL"/>
    <property type="match status" value="1"/>
</dbReference>
<dbReference type="PROSITE" id="PS50887">
    <property type="entry name" value="GGDEF"/>
    <property type="match status" value="1"/>
</dbReference>
<dbReference type="PANTHER" id="PTHR44757">
    <property type="entry name" value="DIGUANYLATE CYCLASE DGCP"/>
    <property type="match status" value="1"/>
</dbReference>
<proteinExistence type="predicted"/>
<keyword evidence="1" id="KW-0472">Membrane</keyword>
<reference evidence="4 5" key="1">
    <citation type="submission" date="2023-12" db="EMBL/GenBank/DDBJ databases">
        <title>Genome sequencing and assembly of bacterial species from a model synthetic community.</title>
        <authorList>
            <person name="Hogle S.L."/>
        </authorList>
    </citation>
    <scope>NUCLEOTIDE SEQUENCE [LARGE SCALE GENOMIC DNA]</scope>
    <source>
        <strain evidence="4 5">HAMBI 2494</strain>
    </source>
</reference>
<dbReference type="Pfam" id="PF00990">
    <property type="entry name" value="GGDEF"/>
    <property type="match status" value="1"/>
</dbReference>
<keyword evidence="5" id="KW-1185">Reference proteome</keyword>
<evidence type="ECO:0000256" key="1">
    <source>
        <dbReference type="SAM" id="Phobius"/>
    </source>
</evidence>